<accession>A0A0B7B9M3</accession>
<dbReference type="PROSITE" id="PS51186">
    <property type="entry name" value="GNAT"/>
    <property type="match status" value="1"/>
</dbReference>
<keyword evidence="1" id="KW-0012">Acyltransferase</keyword>
<dbReference type="Pfam" id="PF08445">
    <property type="entry name" value="FR47"/>
    <property type="match status" value="1"/>
</dbReference>
<name>A0A0B7B9M3_9EUPU</name>
<dbReference type="EMBL" id="HACG01042110">
    <property type="protein sequence ID" value="CEK88975.1"/>
    <property type="molecule type" value="Transcribed_RNA"/>
</dbReference>
<dbReference type="GO" id="GO:0047961">
    <property type="term" value="F:glycine N-acyltransferase activity"/>
    <property type="evidence" value="ECO:0007669"/>
    <property type="project" value="InterPro"/>
</dbReference>
<dbReference type="InterPro" id="IPR016181">
    <property type="entry name" value="Acyl_CoA_acyltransferase"/>
</dbReference>
<dbReference type="InterPro" id="IPR000182">
    <property type="entry name" value="GNAT_dom"/>
</dbReference>
<evidence type="ECO:0000259" key="2">
    <source>
        <dbReference type="PROSITE" id="PS51186"/>
    </source>
</evidence>
<evidence type="ECO:0000313" key="3">
    <source>
        <dbReference type="EMBL" id="CEK88975.1"/>
    </source>
</evidence>
<dbReference type="SUPFAM" id="SSF55729">
    <property type="entry name" value="Acyl-CoA N-acyltransferases (Nat)"/>
    <property type="match status" value="1"/>
</dbReference>
<dbReference type="GO" id="GO:0005739">
    <property type="term" value="C:mitochondrion"/>
    <property type="evidence" value="ECO:0007669"/>
    <property type="project" value="InterPro"/>
</dbReference>
<gene>
    <name evidence="4" type="primary">ORF168203</name>
    <name evidence="3" type="synonym">ORF168199</name>
</gene>
<evidence type="ECO:0000256" key="1">
    <source>
        <dbReference type="RuleBase" id="RU368002"/>
    </source>
</evidence>
<proteinExistence type="inferred from homology"/>
<sequence>LHVRFELVSFCKHTDTGCVTPATHFKMSNSSLELHKVTEEELPLLFEYITSHLPNTYKLHGAIYHELKGSWPGSTFYTLGWPEIRAVGEADVDESKSKCPNFFNHVRHLNVFSPNMADLEDLLTRPDFIDWLGRPILAQANCYKSADVLEKLSHATGATNHKRVRTRLMVAYPGDIEPRPVPEGFEVRPIDPHKYAEYITLTWPHRRKFTESYITALIQSCHSVGIFDREGNLVAFELENEYAFSALLHVREDVRGLGLATCVVSLLAQKFFKENRPIFAAVIDINKPAVGMHEKLGFKTISYLDWYTHSMSSEKVMASY</sequence>
<feature type="non-terminal residue" evidence="4">
    <location>
        <position position="1"/>
    </location>
</feature>
<organism evidence="4">
    <name type="scientific">Arion vulgaris</name>
    <dbReference type="NCBI Taxonomy" id="1028688"/>
    <lineage>
        <taxon>Eukaryota</taxon>
        <taxon>Metazoa</taxon>
        <taxon>Spiralia</taxon>
        <taxon>Lophotrochozoa</taxon>
        <taxon>Mollusca</taxon>
        <taxon>Gastropoda</taxon>
        <taxon>Heterobranchia</taxon>
        <taxon>Euthyneura</taxon>
        <taxon>Panpulmonata</taxon>
        <taxon>Eupulmonata</taxon>
        <taxon>Stylommatophora</taxon>
        <taxon>Helicina</taxon>
        <taxon>Arionoidea</taxon>
        <taxon>Arionidae</taxon>
        <taxon>Arion</taxon>
    </lineage>
</organism>
<dbReference type="PANTHER" id="PTHR15298">
    <property type="entry name" value="L-COA N-ACYLTRANSFERASE-RELATED"/>
    <property type="match status" value="1"/>
</dbReference>
<feature type="domain" description="N-acetyltransferase" evidence="2">
    <location>
        <begin position="185"/>
        <end position="320"/>
    </location>
</feature>
<dbReference type="EMBL" id="HACG01042111">
    <property type="protein sequence ID" value="CEK88976.1"/>
    <property type="molecule type" value="Transcribed_RNA"/>
</dbReference>
<dbReference type="InterPro" id="IPR010313">
    <property type="entry name" value="Glycine_N-acyltransferase"/>
</dbReference>
<reference evidence="4" key="1">
    <citation type="submission" date="2014-12" db="EMBL/GenBank/DDBJ databases">
        <title>Insight into the proteome of Arion vulgaris.</title>
        <authorList>
            <person name="Aradska J."/>
            <person name="Bulat T."/>
            <person name="Smidak R."/>
            <person name="Sarate P."/>
            <person name="Gangsoo J."/>
            <person name="Sialana F."/>
            <person name="Bilban M."/>
            <person name="Lubec G."/>
        </authorList>
    </citation>
    <scope>NUCLEOTIDE SEQUENCE</scope>
    <source>
        <tissue evidence="4">Skin</tissue>
    </source>
</reference>
<keyword evidence="1" id="KW-0808">Transferase</keyword>
<dbReference type="InterPro" id="IPR013653">
    <property type="entry name" value="GCN5-like_dom"/>
</dbReference>
<dbReference type="AlphaFoldDB" id="A0A0B7B9M3"/>
<dbReference type="PANTHER" id="PTHR15298:SF1">
    <property type="entry name" value="GLYCINE N-ACYLTRANSFERASE-LIKE PROTEIN"/>
    <property type="match status" value="1"/>
</dbReference>
<dbReference type="EC" id="2.3.1.-" evidence="1"/>
<evidence type="ECO:0000313" key="4">
    <source>
        <dbReference type="EMBL" id="CEK88976.1"/>
    </source>
</evidence>
<protein>
    <recommendedName>
        <fullName evidence="1">Glycine N-acyltransferase-like protein</fullName>
        <ecNumber evidence="1">2.3.1.-</ecNumber>
    </recommendedName>
</protein>
<dbReference type="Gene3D" id="3.40.630.30">
    <property type="match status" value="1"/>
</dbReference>
<comment type="similarity">
    <text evidence="1">Belongs to the glycine N-acyltransferase family.</text>
</comment>